<dbReference type="CDD" id="cd00146">
    <property type="entry name" value="PKD"/>
    <property type="match status" value="3"/>
</dbReference>
<dbReference type="SUPFAM" id="SSF49299">
    <property type="entry name" value="PKD domain"/>
    <property type="match status" value="3"/>
</dbReference>
<dbReference type="PANTHER" id="PTHR46534">
    <property type="entry name" value="IGGFC_BINDING DOMAIN-CONTAINING PROTEIN"/>
    <property type="match status" value="1"/>
</dbReference>
<reference evidence="2 3" key="1">
    <citation type="submission" date="2018-08" db="EMBL/GenBank/DDBJ databases">
        <title>Mucilaginibacter sp. MYSH2.</title>
        <authorList>
            <person name="Seo T."/>
        </authorList>
    </citation>
    <scope>NUCLEOTIDE SEQUENCE [LARGE SCALE GENOMIC DNA]</scope>
    <source>
        <strain evidence="2 3">MYSH2</strain>
    </source>
</reference>
<dbReference type="InterPro" id="IPR013783">
    <property type="entry name" value="Ig-like_fold"/>
</dbReference>
<feature type="domain" description="PKD" evidence="1">
    <location>
        <begin position="734"/>
        <end position="817"/>
    </location>
</feature>
<dbReference type="Pfam" id="PF18911">
    <property type="entry name" value="PKD_4"/>
    <property type="match status" value="3"/>
</dbReference>
<proteinExistence type="predicted"/>
<dbReference type="InterPro" id="IPR000601">
    <property type="entry name" value="PKD_dom"/>
</dbReference>
<feature type="domain" description="PKD" evidence="1">
    <location>
        <begin position="579"/>
        <end position="645"/>
    </location>
</feature>
<keyword evidence="3" id="KW-1185">Reference proteome</keyword>
<dbReference type="PANTHER" id="PTHR46534:SF1">
    <property type="entry name" value="IGGFC-BINDING PROTEIN N-TERMINAL DOMAIN-CONTAINING PROTEIN"/>
    <property type="match status" value="1"/>
</dbReference>
<dbReference type="InterPro" id="IPR035986">
    <property type="entry name" value="PKD_dom_sf"/>
</dbReference>
<dbReference type="InterPro" id="IPR026341">
    <property type="entry name" value="T9SS_type_B"/>
</dbReference>
<evidence type="ECO:0000259" key="1">
    <source>
        <dbReference type="PROSITE" id="PS50093"/>
    </source>
</evidence>
<dbReference type="Pfam" id="PF13585">
    <property type="entry name" value="CHU_C"/>
    <property type="match status" value="1"/>
</dbReference>
<dbReference type="SMART" id="SM00089">
    <property type="entry name" value="PKD"/>
    <property type="match status" value="3"/>
</dbReference>
<dbReference type="AlphaFoldDB" id="A0A372NW43"/>
<comment type="caution">
    <text evidence="2">The sequence shown here is derived from an EMBL/GenBank/DDBJ whole genome shotgun (WGS) entry which is preliminary data.</text>
</comment>
<feature type="domain" description="PKD" evidence="1">
    <location>
        <begin position="682"/>
        <end position="736"/>
    </location>
</feature>
<gene>
    <name evidence="2" type="ORF">D0C36_15765</name>
</gene>
<evidence type="ECO:0000313" key="3">
    <source>
        <dbReference type="Proteomes" id="UP000264217"/>
    </source>
</evidence>
<name>A0A372NW43_9SPHI</name>
<dbReference type="PROSITE" id="PS50093">
    <property type="entry name" value="PKD"/>
    <property type="match status" value="3"/>
</dbReference>
<dbReference type="InterPro" id="IPR022409">
    <property type="entry name" value="PKD/Chitinase_dom"/>
</dbReference>
<protein>
    <submittedName>
        <fullName evidence="2">PKD domain-containing protein</fullName>
    </submittedName>
</protein>
<sequence length="1164" mass="124914">MSGIRAAAQVTSNAGNEFWTAFPTHVPDVNPDGSAALAKFSIFITSNQASSGTVTAGSFTQHFTVAANGVTEILVPRPGIYIEDAEGNRVLPGRGIHITTDAGQPAIVVYTHIYAAQRSAAALLLPVNALGQKYYSMNYAQHRLGKNFMLLVATEPDTRIRIITPFGDYIPGGILLANPGDVYELLNDVTLTGWIAVVDDQTSACKHFAMFSGSSGLAAGVDCDFTGTVDPLFQQTLPPESWGYTYGFVPFSTASPNFANPVRTAGQRVTVIAKEDNTVLRIGGTIITTLNAGGVYTTYRPLKEAALIQASKPVEVAQFAFSQDCSMDPRMADEDRSYSDPDMVILNPAEYRIKDITLFSSNKEHIQEQYINVFMKSAATASFRINGQLPAQPFKPVGGAPEYAYLQLLVDSTQRTFHLQADDGFNAVAYGFGKWESYAYAAGTNLGSSQSLMAVRTTTGETIDSACVDDQYKFRLSLPFPASSITWQADPSETAETINTPVPVMTDLNGVPVYNYDLQKTPALGNAGTHHLKAIAAYPTTMGGCSNGSQTIEADFKVLALPVPDFSYAPDACTSGTNFTDRTPATDRISSWIWDFGDPASGAGNSSAVRNPVHQFSSAGTFQVRLTTTSAAGCTATKTRTVQITKAVYPGFEAPAVACPGKETVLSDTSRSTTFIIKSRVWIFGDGTRSLPLEETSVSHRYNGPGSYTVRMVLINTAGCTSDTVSRNIRVTAPAIAGFEASLTCTEDPFTVFTDKSTGEGLRYRWDFGDGQSLPQNNYSGEASPKHHYSRSGNYTVKLIVTGEAGCSDTVSHMVTVSSSRIRASFSPLQENGICEGQPLQVRDLSAVQDFGSVRRLVWVKDALNKPAEREVIDQPAEGRIYQFSYPVSGTTQQYRLRLIAYAGGICADSTEQTITVYAKPHATFAQLQPVCIDAAPFSLAGGAENSGEPGTGIYKGIGVSTAGLFDAATAGTGVHELFYIFTNMAGCADTARQTILVRSAPKAPGTTSYSISAGQSVRLNPGGTEPGITYSWTPLEGLSSGNVANPVASPGKTTVYNYHITDGYCDTYGSITVNVRLLIEINNSFSPNGDGINDLLNIKHMEDYPGADLRICTRWGTEVFHLRANSGAWDGTWKGKLLPTGVYYYVITVPGYPNQSGNITLLR</sequence>
<dbReference type="NCBIfam" id="TIGR04131">
    <property type="entry name" value="Bac_Flav_CTERM"/>
    <property type="match status" value="1"/>
</dbReference>
<dbReference type="Pfam" id="PF17517">
    <property type="entry name" value="IgGFc_binding"/>
    <property type="match status" value="1"/>
</dbReference>
<evidence type="ECO:0000313" key="2">
    <source>
        <dbReference type="EMBL" id="RFZ92847.1"/>
    </source>
</evidence>
<dbReference type="Proteomes" id="UP000264217">
    <property type="component" value="Unassembled WGS sequence"/>
</dbReference>
<organism evidence="2 3">
    <name type="scientific">Mucilaginibacter conchicola</name>
    <dbReference type="NCBI Taxonomy" id="2303333"/>
    <lineage>
        <taxon>Bacteria</taxon>
        <taxon>Pseudomonadati</taxon>
        <taxon>Bacteroidota</taxon>
        <taxon>Sphingobacteriia</taxon>
        <taxon>Sphingobacteriales</taxon>
        <taxon>Sphingobacteriaceae</taxon>
        <taxon>Mucilaginibacter</taxon>
    </lineage>
</organism>
<accession>A0A372NW43</accession>
<dbReference type="InterPro" id="IPR035234">
    <property type="entry name" value="IgGFc-bd_N"/>
</dbReference>
<dbReference type="Gene3D" id="2.60.40.10">
    <property type="entry name" value="Immunoglobulins"/>
    <property type="match status" value="3"/>
</dbReference>
<dbReference type="EMBL" id="QWDC01000002">
    <property type="protein sequence ID" value="RFZ92847.1"/>
    <property type="molecule type" value="Genomic_DNA"/>
</dbReference>